<evidence type="ECO:0000313" key="2">
    <source>
        <dbReference type="EMBL" id="UTT63474.1"/>
    </source>
</evidence>
<keyword evidence="1" id="KW-1133">Transmembrane helix</keyword>
<keyword evidence="1" id="KW-0812">Transmembrane</keyword>
<dbReference type="RefSeq" id="WP_255160605.1">
    <property type="nucleotide sequence ID" value="NZ_CP101497.1"/>
</dbReference>
<feature type="transmembrane region" description="Helical" evidence="1">
    <location>
        <begin position="42"/>
        <end position="61"/>
    </location>
</feature>
<evidence type="ECO:0008006" key="4">
    <source>
        <dbReference type="Google" id="ProtNLM"/>
    </source>
</evidence>
<organism evidence="2 3">
    <name type="scientific">Microcella humidisoli</name>
    <dbReference type="NCBI Taxonomy" id="2963406"/>
    <lineage>
        <taxon>Bacteria</taxon>
        <taxon>Bacillati</taxon>
        <taxon>Actinomycetota</taxon>
        <taxon>Actinomycetes</taxon>
        <taxon>Micrococcales</taxon>
        <taxon>Microbacteriaceae</taxon>
        <taxon>Microcella</taxon>
    </lineage>
</organism>
<feature type="transmembrane region" description="Helical" evidence="1">
    <location>
        <begin position="159"/>
        <end position="180"/>
    </location>
</feature>
<feature type="transmembrane region" description="Helical" evidence="1">
    <location>
        <begin position="73"/>
        <end position="96"/>
    </location>
</feature>
<keyword evidence="1" id="KW-0472">Membrane</keyword>
<accession>A0ABY5FYS4</accession>
<reference evidence="2" key="1">
    <citation type="submission" date="2022-07" db="EMBL/GenBank/DDBJ databases">
        <title>Taxonomic analysis of Microcella humidisoli nov. sp., isolated from riverside soil.</title>
        <authorList>
            <person name="Molina K.M."/>
            <person name="Kim S.B."/>
        </authorList>
    </citation>
    <scope>NUCLEOTIDE SEQUENCE</scope>
    <source>
        <strain evidence="2">MMS21-STM10</strain>
    </source>
</reference>
<evidence type="ECO:0000313" key="3">
    <source>
        <dbReference type="Proteomes" id="UP001060039"/>
    </source>
</evidence>
<gene>
    <name evidence="2" type="ORF">NNL39_05050</name>
</gene>
<feature type="transmembrane region" description="Helical" evidence="1">
    <location>
        <begin position="102"/>
        <end position="123"/>
    </location>
</feature>
<name>A0ABY5FYS4_9MICO</name>
<proteinExistence type="predicted"/>
<dbReference type="EMBL" id="CP101497">
    <property type="protein sequence ID" value="UTT63474.1"/>
    <property type="molecule type" value="Genomic_DNA"/>
</dbReference>
<dbReference type="Proteomes" id="UP001060039">
    <property type="component" value="Chromosome"/>
</dbReference>
<feature type="transmembrane region" description="Helical" evidence="1">
    <location>
        <begin position="15"/>
        <end position="36"/>
    </location>
</feature>
<keyword evidence="3" id="KW-1185">Reference proteome</keyword>
<protein>
    <recommendedName>
        <fullName evidence="4">Acid-resistance membrane protein</fullName>
    </recommendedName>
</protein>
<evidence type="ECO:0000256" key="1">
    <source>
        <dbReference type="SAM" id="Phobius"/>
    </source>
</evidence>
<sequence length="192" mass="19428">MTFEPSPASRARSPWLAPVLRAVPALAVGLIITFTADHSPTLGLTMLGAFGLATALVLLAASLRTPAIEPTRALHRGLAIIAGIAGALALVVLATVGGGLPLLLLLVGGYAVLAGALELVWGIRHRDRSPIARDAVVIGVGTLALAIVLALVGDPVSAVGFFGAYAVVLGVFLLIAGLSLKWTPPVKESPAS</sequence>
<feature type="transmembrane region" description="Helical" evidence="1">
    <location>
        <begin position="135"/>
        <end position="153"/>
    </location>
</feature>